<dbReference type="InterPro" id="IPR003754">
    <property type="entry name" value="4pyrrol_synth_uPrphyn_synth"/>
</dbReference>
<sequence length="217" mass="24803">MNIIDTSSGTSSIDKSCGSIKNIPLFRTKGIQYQIDIHKFENIIFQSTSSAAFFIEYESLKNKNVFSMGKSTKDYLSKQGVKSVCPSIPGSTELKKLLSKNKKGGNYLIVKGENGLNEILNYLNSSNEYVEEINCYKRFKLESYENVRNEFYDADAIIFPSTYAFKIFFEEIYSTKVKAKLFGISKRIIDYISSYDLDSDFIDYFSKDITESIKDSI</sequence>
<dbReference type="SUPFAM" id="SSF69618">
    <property type="entry name" value="HemD-like"/>
    <property type="match status" value="1"/>
</dbReference>
<accession>Q6IVR8</accession>
<feature type="domain" description="Tetrapyrrole biosynthesis uroporphyrinogen III synthase" evidence="1">
    <location>
        <begin position="35"/>
        <end position="200"/>
    </location>
</feature>
<dbReference type="Gene3D" id="3.40.50.10090">
    <property type="match status" value="2"/>
</dbReference>
<protein>
    <recommendedName>
        <fullName evidence="1">Tetrapyrrole biosynthesis uroporphyrinogen III synthase domain-containing protein</fullName>
    </recommendedName>
</protein>
<dbReference type="AlphaFoldDB" id="Q6IVR8"/>
<dbReference type="InterPro" id="IPR036108">
    <property type="entry name" value="4pyrrol_syn_uPrphyn_synt_sf"/>
</dbReference>
<reference evidence="2" key="1">
    <citation type="journal article" date="2004" name="Environ. Microbiol.">
        <title>Different SAR86 subgroups harbour divergent proteorhodopsins.</title>
        <authorList>
            <person name="Sabehi G."/>
            <person name="Beja O."/>
            <person name="Suzuki M.T."/>
            <person name="Preston C.M."/>
            <person name="DeLong E.F."/>
        </authorList>
    </citation>
    <scope>NUCLEOTIDE SEQUENCE</scope>
</reference>
<dbReference type="GO" id="GO:0004852">
    <property type="term" value="F:uroporphyrinogen-III synthase activity"/>
    <property type="evidence" value="ECO:0007669"/>
    <property type="project" value="InterPro"/>
</dbReference>
<organism evidence="2">
    <name type="scientific">uncultured gamma proteobacterium eBACHOT4E07</name>
    <dbReference type="NCBI Taxonomy" id="279908"/>
    <lineage>
        <taxon>Bacteria</taxon>
        <taxon>Pseudomonadati</taxon>
        <taxon>Pseudomonadota</taxon>
        <taxon>Gammaproteobacteria</taxon>
        <taxon>SAR86 cluster</taxon>
        <taxon>environmental samples</taxon>
    </lineage>
</organism>
<evidence type="ECO:0000313" key="2">
    <source>
        <dbReference type="EMBL" id="AAT38580.1"/>
    </source>
</evidence>
<evidence type="ECO:0000259" key="1">
    <source>
        <dbReference type="Pfam" id="PF02602"/>
    </source>
</evidence>
<dbReference type="Pfam" id="PF02602">
    <property type="entry name" value="HEM4"/>
    <property type="match status" value="1"/>
</dbReference>
<dbReference type="GO" id="GO:0033014">
    <property type="term" value="P:tetrapyrrole biosynthetic process"/>
    <property type="evidence" value="ECO:0007669"/>
    <property type="project" value="InterPro"/>
</dbReference>
<name>Q6IVR8_9GAMM</name>
<proteinExistence type="predicted"/>
<gene>
    <name evidence="2" type="ORF">eBACHOT4E07.19</name>
</gene>
<dbReference type="EMBL" id="AY619685">
    <property type="protein sequence ID" value="AAT38580.1"/>
    <property type="molecule type" value="Genomic_DNA"/>
</dbReference>